<evidence type="ECO:0000256" key="5">
    <source>
        <dbReference type="ARBA" id="ARBA00022759"/>
    </source>
</evidence>
<dbReference type="STRING" id="67767.A0A0J7K794"/>
<dbReference type="Gene3D" id="3.30.70.270">
    <property type="match status" value="2"/>
</dbReference>
<evidence type="ECO:0000256" key="8">
    <source>
        <dbReference type="PROSITE-ProRule" id="PRU00047"/>
    </source>
</evidence>
<dbReference type="InterPro" id="IPR036875">
    <property type="entry name" value="Znf_CCHC_sf"/>
</dbReference>
<dbReference type="OrthoDB" id="7692176at2759"/>
<dbReference type="GO" id="GO:0004519">
    <property type="term" value="F:endonuclease activity"/>
    <property type="evidence" value="ECO:0007669"/>
    <property type="project" value="UniProtKB-KW"/>
</dbReference>
<dbReference type="PANTHER" id="PTHR37984">
    <property type="entry name" value="PROTEIN CBG26694"/>
    <property type="match status" value="1"/>
</dbReference>
<dbReference type="AlphaFoldDB" id="A0A0J7K794"/>
<dbReference type="PaxDb" id="67767-A0A0J7K794"/>
<dbReference type="GO" id="GO:0015074">
    <property type="term" value="P:DNA integration"/>
    <property type="evidence" value="ECO:0007669"/>
    <property type="project" value="InterPro"/>
</dbReference>
<dbReference type="InterPro" id="IPR001878">
    <property type="entry name" value="Znf_CCHC"/>
</dbReference>
<dbReference type="CDD" id="cd09274">
    <property type="entry name" value="RNase_HI_RT_Ty3"/>
    <property type="match status" value="1"/>
</dbReference>
<dbReference type="SUPFAM" id="SSF57756">
    <property type="entry name" value="Retrovirus zinc finger-like domains"/>
    <property type="match status" value="1"/>
</dbReference>
<evidence type="ECO:0000256" key="4">
    <source>
        <dbReference type="ARBA" id="ARBA00022722"/>
    </source>
</evidence>
<evidence type="ECO:0000256" key="3">
    <source>
        <dbReference type="ARBA" id="ARBA00022695"/>
    </source>
</evidence>
<feature type="region of interest" description="Disordered" evidence="9">
    <location>
        <begin position="234"/>
        <end position="286"/>
    </location>
</feature>
<dbReference type="Proteomes" id="UP000036403">
    <property type="component" value="Unassembled WGS sequence"/>
</dbReference>
<evidence type="ECO:0000259" key="12">
    <source>
        <dbReference type="PROSITE" id="PS50994"/>
    </source>
</evidence>
<keyword evidence="5" id="KW-0255">Endonuclease</keyword>
<sequence>MSDASDEEESEELEGAVDEEPKPGPSKPVIRIHPPTPPRTPRARTPYAMDAYNIMRKWNLNFSGARDGEAEAFLIRIKQGRQLILLEDEEIFKCLPFFLSGTAAHWFRLNKHLWRTWGQFEAAWRSRFGFPNFQFTLRDKIMRRRQGEEEPVVDYITCMQALLERLDPPWQLSEQLNYAHRNMLPRLRIAVRRKEVYDFRSLETLASQVEECYEPDRQPNQTRSIFPELAYRATPRQPKHSKPMAAAGISATKPKGKRNATTESKKASVNAIDKANSDPKPSTSAANNTRMAEMRCWNCDGKGHRSRDCTQARILHCYRCVSPKIQKAMREEIDKMLKGGIIEPSFSEWSNPVVMVKKPNGKYRFCLDFRKVNEVSKKDAYPLPNMSAILDKLRAAQYISTLDLSQAYFQIPLAKDSREITAFSVPDKGLYHFTRMPYGLTGAPATFQRLLDKLIGPEMEPFAFAYLDDIIIATPTFEEHIVWLKKVLAKISSADLTINPEKCEFCKSYVKYLGFIVQKEGLTVDPDKTLPIMEFPIPKNIKQLRRFLGIASWYRRFIPHLTTITEPLTRLLKKNKRWEWGEEQSSAVQTIKEHLTTAPVLACPDFERPFVLQTDASSVGVGAVLTQNFEEGERVIAFASRALADPERKYSVTEQECLAVVWAIKKFRPYLEGYKFTVITDHSSLRWLHNLRNPTGRLARWALELLEYDYEIIHRKGALHHVPDALSRSYEGEVEINATVSVAAEVLDIPDTESTDEWYKRRFEQVASEPDRYNQWRVMDERLYFLRPKPVISDIVEDLDRWKLVLPSELRKEALREAHDVPQSGHLGIEKTYQRLAVSYYWPRMFRDVVSHVKKCGTCQLTKVEQANPAGLMGRRIAEAPWTIVAADIMGPLPRSKSGFQYLLVIQDLFTKWIECKTLRSATGPKIRQALEDLIISRWGTPKFLLTDNGTEFV</sequence>
<keyword evidence="4" id="KW-0540">Nuclease</keyword>
<dbReference type="PANTHER" id="PTHR37984:SF5">
    <property type="entry name" value="PROTEIN NYNRIN-LIKE"/>
    <property type="match status" value="1"/>
</dbReference>
<dbReference type="InterPro" id="IPR043128">
    <property type="entry name" value="Rev_trsase/Diguanyl_cyclase"/>
</dbReference>
<gene>
    <name evidence="13" type="ORF">RF55_14809</name>
</gene>
<evidence type="ECO:0000256" key="6">
    <source>
        <dbReference type="ARBA" id="ARBA00022801"/>
    </source>
</evidence>
<dbReference type="InterPro" id="IPR036397">
    <property type="entry name" value="RNaseH_sf"/>
</dbReference>
<keyword evidence="6" id="KW-0378">Hydrolase</keyword>
<evidence type="ECO:0000259" key="10">
    <source>
        <dbReference type="PROSITE" id="PS50158"/>
    </source>
</evidence>
<evidence type="ECO:0000256" key="9">
    <source>
        <dbReference type="SAM" id="MobiDB-lite"/>
    </source>
</evidence>
<feature type="region of interest" description="Disordered" evidence="9">
    <location>
        <begin position="1"/>
        <end position="44"/>
    </location>
</feature>
<keyword evidence="2" id="KW-0808">Transferase</keyword>
<evidence type="ECO:0000259" key="11">
    <source>
        <dbReference type="PROSITE" id="PS50878"/>
    </source>
</evidence>
<dbReference type="Pfam" id="PF17921">
    <property type="entry name" value="Integrase_H2C2"/>
    <property type="match status" value="1"/>
</dbReference>
<dbReference type="InterPro" id="IPR050951">
    <property type="entry name" value="Retrovirus_Pol_polyprotein"/>
</dbReference>
<dbReference type="SMART" id="SM00343">
    <property type="entry name" value="ZnF_C2HC"/>
    <property type="match status" value="1"/>
</dbReference>
<keyword evidence="7" id="KW-0695">RNA-directed DNA polymerase</keyword>
<dbReference type="Pfam" id="PF00078">
    <property type="entry name" value="RVT_1"/>
    <property type="match status" value="1"/>
</dbReference>
<dbReference type="FunFam" id="3.30.70.270:FF:000020">
    <property type="entry name" value="Transposon Tf2-6 polyprotein-like Protein"/>
    <property type="match status" value="1"/>
</dbReference>
<dbReference type="InterPro" id="IPR041373">
    <property type="entry name" value="RT_RNaseH"/>
</dbReference>
<evidence type="ECO:0000256" key="1">
    <source>
        <dbReference type="ARBA" id="ARBA00012493"/>
    </source>
</evidence>
<dbReference type="EC" id="2.7.7.49" evidence="1"/>
<dbReference type="SUPFAM" id="SSF56672">
    <property type="entry name" value="DNA/RNA polymerases"/>
    <property type="match status" value="1"/>
</dbReference>
<dbReference type="EMBL" id="LBMM01012378">
    <property type="protein sequence ID" value="KMQ86252.1"/>
    <property type="molecule type" value="Genomic_DNA"/>
</dbReference>
<feature type="domain" description="CCHC-type" evidence="10">
    <location>
        <begin position="295"/>
        <end position="311"/>
    </location>
</feature>
<dbReference type="GO" id="GO:0008270">
    <property type="term" value="F:zinc ion binding"/>
    <property type="evidence" value="ECO:0007669"/>
    <property type="project" value="UniProtKB-KW"/>
</dbReference>
<evidence type="ECO:0000256" key="2">
    <source>
        <dbReference type="ARBA" id="ARBA00022679"/>
    </source>
</evidence>
<evidence type="ECO:0000313" key="14">
    <source>
        <dbReference type="Proteomes" id="UP000036403"/>
    </source>
</evidence>
<comment type="caution">
    <text evidence="13">The sequence shown here is derived from an EMBL/GenBank/DDBJ whole genome shotgun (WGS) entry which is preliminary data.</text>
</comment>
<dbReference type="PROSITE" id="PS50878">
    <property type="entry name" value="RT_POL"/>
    <property type="match status" value="1"/>
</dbReference>
<protein>
    <recommendedName>
        <fullName evidence="1">RNA-directed DNA polymerase</fullName>
        <ecNumber evidence="1">2.7.7.49</ecNumber>
    </recommendedName>
</protein>
<evidence type="ECO:0000313" key="13">
    <source>
        <dbReference type="EMBL" id="KMQ86252.1"/>
    </source>
</evidence>
<feature type="non-terminal residue" evidence="13">
    <location>
        <position position="954"/>
    </location>
</feature>
<reference evidence="13 14" key="1">
    <citation type="submission" date="2015-04" db="EMBL/GenBank/DDBJ databases">
        <title>Lasius niger genome sequencing.</title>
        <authorList>
            <person name="Konorov E.A."/>
            <person name="Nikitin M.A."/>
            <person name="Kirill M.V."/>
            <person name="Chang P."/>
        </authorList>
    </citation>
    <scope>NUCLEOTIDE SEQUENCE [LARGE SCALE GENOMIC DNA]</scope>
    <source>
        <tissue evidence="13">Whole</tissue>
    </source>
</reference>
<keyword evidence="14" id="KW-1185">Reference proteome</keyword>
<dbReference type="GO" id="GO:0003676">
    <property type="term" value="F:nucleic acid binding"/>
    <property type="evidence" value="ECO:0007669"/>
    <property type="project" value="InterPro"/>
</dbReference>
<dbReference type="Gene3D" id="3.30.420.10">
    <property type="entry name" value="Ribonuclease H-like superfamily/Ribonuclease H"/>
    <property type="match status" value="1"/>
</dbReference>
<feature type="domain" description="Reverse transcriptase" evidence="11">
    <location>
        <begin position="337"/>
        <end position="517"/>
    </location>
</feature>
<dbReference type="SUPFAM" id="SSF53098">
    <property type="entry name" value="Ribonuclease H-like"/>
    <property type="match status" value="1"/>
</dbReference>
<dbReference type="Gene3D" id="3.10.10.10">
    <property type="entry name" value="HIV Type 1 Reverse Transcriptase, subunit A, domain 1"/>
    <property type="match status" value="1"/>
</dbReference>
<dbReference type="Gene3D" id="1.10.340.70">
    <property type="match status" value="1"/>
</dbReference>
<keyword evidence="8" id="KW-0862">Zinc</keyword>
<keyword evidence="8" id="KW-0863">Zinc-finger</keyword>
<dbReference type="InterPro" id="IPR000477">
    <property type="entry name" value="RT_dom"/>
</dbReference>
<dbReference type="InterPro" id="IPR001584">
    <property type="entry name" value="Integrase_cat-core"/>
</dbReference>
<dbReference type="PROSITE" id="PS50158">
    <property type="entry name" value="ZF_CCHC"/>
    <property type="match status" value="1"/>
</dbReference>
<dbReference type="InterPro" id="IPR043502">
    <property type="entry name" value="DNA/RNA_pol_sf"/>
</dbReference>
<dbReference type="FunFam" id="3.10.20.370:FF:000001">
    <property type="entry name" value="Retrovirus-related Pol polyprotein from transposon 17.6-like protein"/>
    <property type="match status" value="1"/>
</dbReference>
<name>A0A0J7K794_LASNI</name>
<proteinExistence type="predicted"/>
<dbReference type="GO" id="GO:0016787">
    <property type="term" value="F:hydrolase activity"/>
    <property type="evidence" value="ECO:0007669"/>
    <property type="project" value="UniProtKB-KW"/>
</dbReference>
<dbReference type="InterPro" id="IPR041588">
    <property type="entry name" value="Integrase_H2C2"/>
</dbReference>
<dbReference type="FunFam" id="1.10.340.70:FF:000001">
    <property type="entry name" value="Retrovirus-related Pol polyprotein from transposon gypsy-like Protein"/>
    <property type="match status" value="1"/>
</dbReference>
<feature type="domain" description="Integrase catalytic" evidence="12">
    <location>
        <begin position="877"/>
        <end position="954"/>
    </location>
</feature>
<evidence type="ECO:0000256" key="7">
    <source>
        <dbReference type="ARBA" id="ARBA00022918"/>
    </source>
</evidence>
<feature type="compositionally biased region" description="Acidic residues" evidence="9">
    <location>
        <begin position="1"/>
        <end position="18"/>
    </location>
</feature>
<keyword evidence="8" id="KW-0479">Metal-binding</keyword>
<dbReference type="GO" id="GO:0003964">
    <property type="term" value="F:RNA-directed DNA polymerase activity"/>
    <property type="evidence" value="ECO:0007669"/>
    <property type="project" value="UniProtKB-KW"/>
</dbReference>
<dbReference type="CDD" id="cd01647">
    <property type="entry name" value="RT_LTR"/>
    <property type="match status" value="1"/>
</dbReference>
<organism evidence="13 14">
    <name type="scientific">Lasius niger</name>
    <name type="common">Black garden ant</name>
    <dbReference type="NCBI Taxonomy" id="67767"/>
    <lineage>
        <taxon>Eukaryota</taxon>
        <taxon>Metazoa</taxon>
        <taxon>Ecdysozoa</taxon>
        <taxon>Arthropoda</taxon>
        <taxon>Hexapoda</taxon>
        <taxon>Insecta</taxon>
        <taxon>Pterygota</taxon>
        <taxon>Neoptera</taxon>
        <taxon>Endopterygota</taxon>
        <taxon>Hymenoptera</taxon>
        <taxon>Apocrita</taxon>
        <taxon>Aculeata</taxon>
        <taxon>Formicoidea</taxon>
        <taxon>Formicidae</taxon>
        <taxon>Formicinae</taxon>
        <taxon>Lasius</taxon>
        <taxon>Lasius</taxon>
    </lineage>
</organism>
<dbReference type="Pfam" id="PF00098">
    <property type="entry name" value="zf-CCHC"/>
    <property type="match status" value="1"/>
</dbReference>
<dbReference type="InterPro" id="IPR012337">
    <property type="entry name" value="RNaseH-like_sf"/>
</dbReference>
<accession>A0A0J7K794</accession>
<keyword evidence="3" id="KW-0548">Nucleotidyltransferase</keyword>
<dbReference type="PROSITE" id="PS50994">
    <property type="entry name" value="INTEGRASE"/>
    <property type="match status" value="1"/>
</dbReference>
<dbReference type="Pfam" id="PF17917">
    <property type="entry name" value="RT_RNaseH"/>
    <property type="match status" value="1"/>
</dbReference>
<dbReference type="GO" id="GO:0042575">
    <property type="term" value="C:DNA polymerase complex"/>
    <property type="evidence" value="ECO:0007669"/>
    <property type="project" value="UniProtKB-ARBA"/>
</dbReference>